<evidence type="ECO:0000313" key="2">
    <source>
        <dbReference type="EMBL" id="KAF7336990.1"/>
    </source>
</evidence>
<feature type="compositionally biased region" description="Polar residues" evidence="1">
    <location>
        <begin position="47"/>
        <end position="56"/>
    </location>
</feature>
<evidence type="ECO:0000313" key="3">
    <source>
        <dbReference type="Proteomes" id="UP000620124"/>
    </source>
</evidence>
<sequence length="180" mass="19381">MTQPTTSDDDEFIFNFEYIDTPPSVDTHGVPGQNTFHDVSTSFQPVPAFRSQSFGQQRPAPSGEQLLVPPGARRRRAQSDNPPFPFVAGLRAADHDTSALADDYSPSSDLPPITSPYPEHTSSRGNDFAQSLSPLMPSPDLLSPRPGSDASSVRSSVSPSPSHPRFVDPAPPLSRPRGCL</sequence>
<dbReference type="Proteomes" id="UP000620124">
    <property type="component" value="Unassembled WGS sequence"/>
</dbReference>
<evidence type="ECO:0000256" key="1">
    <source>
        <dbReference type="SAM" id="MobiDB-lite"/>
    </source>
</evidence>
<accession>A0A8H6X993</accession>
<dbReference type="EMBL" id="JACAZI010000022">
    <property type="protein sequence ID" value="KAF7336990.1"/>
    <property type="molecule type" value="Genomic_DNA"/>
</dbReference>
<gene>
    <name evidence="2" type="ORF">MVEN_02135500</name>
</gene>
<protein>
    <submittedName>
        <fullName evidence="2">Uncharacterized protein</fullName>
    </submittedName>
</protein>
<comment type="caution">
    <text evidence="2">The sequence shown here is derived from an EMBL/GenBank/DDBJ whole genome shotgun (WGS) entry which is preliminary data.</text>
</comment>
<keyword evidence="3" id="KW-1185">Reference proteome</keyword>
<feature type="compositionally biased region" description="Low complexity" evidence="1">
    <location>
        <begin position="131"/>
        <end position="164"/>
    </location>
</feature>
<proteinExistence type="predicted"/>
<name>A0A8H6X993_9AGAR</name>
<organism evidence="2 3">
    <name type="scientific">Mycena venus</name>
    <dbReference type="NCBI Taxonomy" id="2733690"/>
    <lineage>
        <taxon>Eukaryota</taxon>
        <taxon>Fungi</taxon>
        <taxon>Dikarya</taxon>
        <taxon>Basidiomycota</taxon>
        <taxon>Agaricomycotina</taxon>
        <taxon>Agaricomycetes</taxon>
        <taxon>Agaricomycetidae</taxon>
        <taxon>Agaricales</taxon>
        <taxon>Marasmiineae</taxon>
        <taxon>Mycenaceae</taxon>
        <taxon>Mycena</taxon>
    </lineage>
</organism>
<dbReference type="AlphaFoldDB" id="A0A8H6X993"/>
<reference evidence="2" key="1">
    <citation type="submission" date="2020-05" db="EMBL/GenBank/DDBJ databases">
        <title>Mycena genomes resolve the evolution of fungal bioluminescence.</title>
        <authorList>
            <person name="Tsai I.J."/>
        </authorList>
    </citation>
    <scope>NUCLEOTIDE SEQUENCE</scope>
    <source>
        <strain evidence="2">CCC161011</strain>
    </source>
</reference>
<feature type="region of interest" description="Disordered" evidence="1">
    <location>
        <begin position="47"/>
        <end position="180"/>
    </location>
</feature>